<dbReference type="GeneID" id="66618845"/>
<organism evidence="3 7">
    <name type="scientific">Glaesserella parasuis</name>
    <name type="common">Haemophilus parasuis</name>
    <dbReference type="NCBI Taxonomy" id="738"/>
    <lineage>
        <taxon>Bacteria</taxon>
        <taxon>Pseudomonadati</taxon>
        <taxon>Pseudomonadota</taxon>
        <taxon>Gammaproteobacteria</taxon>
        <taxon>Pasteurellales</taxon>
        <taxon>Pasteurellaceae</taxon>
        <taxon>Glaesserella</taxon>
    </lineage>
</organism>
<dbReference type="SMART" id="SM00530">
    <property type="entry name" value="HTH_XRE"/>
    <property type="match status" value="1"/>
</dbReference>
<proteinExistence type="predicted"/>
<protein>
    <submittedName>
        <fullName evidence="4">HigA family addiction module antidote protein</fullName>
    </submittedName>
    <submittedName>
        <fullName evidence="3">HigA family addiction module antitoxin</fullName>
    </submittedName>
</protein>
<dbReference type="GO" id="GO:0003677">
    <property type="term" value="F:DNA binding"/>
    <property type="evidence" value="ECO:0007669"/>
    <property type="project" value="UniProtKB-KW"/>
</dbReference>
<dbReference type="InterPro" id="IPR013430">
    <property type="entry name" value="Toxin_antidote_HigA"/>
</dbReference>
<feature type="domain" description="HTH cro/C1-type" evidence="2">
    <location>
        <begin position="13"/>
        <end position="67"/>
    </location>
</feature>
<dbReference type="Proteomes" id="UP001222296">
    <property type="component" value="Chromosome"/>
</dbReference>
<dbReference type="Pfam" id="PF01381">
    <property type="entry name" value="HTH_3"/>
    <property type="match status" value="1"/>
</dbReference>
<sequence>MRMFNPPHPGLLLKEYLDNADTSITQIAKQLGVTRVCLSRIINEKSAITPEMALRLSQLLPNTTPKLWLGMQADFDLWQLEQRATFHIEPLFA</sequence>
<dbReference type="SUPFAM" id="SSF47413">
    <property type="entry name" value="lambda repressor-like DNA-binding domains"/>
    <property type="match status" value="1"/>
</dbReference>
<evidence type="ECO:0000259" key="2">
    <source>
        <dbReference type="PROSITE" id="PS50943"/>
    </source>
</evidence>
<dbReference type="EMBL" id="CP041334">
    <property type="protein sequence ID" value="QKY73017.1"/>
    <property type="molecule type" value="Genomic_DNA"/>
</dbReference>
<dbReference type="AlphaFoldDB" id="A0A084F199"/>
<dbReference type="PANTHER" id="PTHR36924:SF1">
    <property type="entry name" value="ANTITOXIN HIGA-1"/>
    <property type="match status" value="1"/>
</dbReference>
<dbReference type="PANTHER" id="PTHR36924">
    <property type="entry name" value="ANTITOXIN HIGA-1"/>
    <property type="match status" value="1"/>
</dbReference>
<evidence type="ECO:0000313" key="7">
    <source>
        <dbReference type="Proteomes" id="UP001148834"/>
    </source>
</evidence>
<dbReference type="OMA" id="MQSQYEL"/>
<dbReference type="PROSITE" id="PS50943">
    <property type="entry name" value="HTH_CROC1"/>
    <property type="match status" value="1"/>
</dbReference>
<dbReference type="EMBL" id="CP121769">
    <property type="protein sequence ID" value="WGE09211.1"/>
    <property type="molecule type" value="Genomic_DNA"/>
</dbReference>
<dbReference type="CDD" id="cd00093">
    <property type="entry name" value="HTH_XRE"/>
    <property type="match status" value="1"/>
</dbReference>
<dbReference type="Proteomes" id="UP000509790">
    <property type="component" value="Chromosome"/>
</dbReference>
<evidence type="ECO:0000313" key="4">
    <source>
        <dbReference type="EMBL" id="QKY73017.1"/>
    </source>
</evidence>
<dbReference type="Gene3D" id="1.10.260.40">
    <property type="entry name" value="lambda repressor-like DNA-binding domains"/>
    <property type="match status" value="1"/>
</dbReference>
<evidence type="ECO:0000313" key="3">
    <source>
        <dbReference type="EMBL" id="MDD2168863.1"/>
    </source>
</evidence>
<dbReference type="NCBIfam" id="TIGR02607">
    <property type="entry name" value="antidote_HigA"/>
    <property type="match status" value="1"/>
</dbReference>
<gene>
    <name evidence="4" type="ORF">FLK62_07015</name>
    <name evidence="3" type="ORF">N5925_09825</name>
    <name evidence="5" type="ORF">QBL01_08080</name>
</gene>
<name>A0A084F199_GLAPU</name>
<dbReference type="InterPro" id="IPR010982">
    <property type="entry name" value="Lambda_DNA-bd_dom_sf"/>
</dbReference>
<dbReference type="KEGG" id="hpas:JL26_03865"/>
<evidence type="ECO:0000256" key="1">
    <source>
        <dbReference type="ARBA" id="ARBA00023125"/>
    </source>
</evidence>
<evidence type="ECO:0000313" key="6">
    <source>
        <dbReference type="Proteomes" id="UP000509790"/>
    </source>
</evidence>
<reference evidence="3" key="2">
    <citation type="submission" date="2022-09" db="EMBL/GenBank/DDBJ databases">
        <title>Molecular characterization of Glaesserella parasuis strains circulating in commercial swine farms using whole-genome sequencing.</title>
        <authorList>
            <person name="Mugabi R."/>
            <person name="Clavijo M."/>
            <person name="Li G."/>
        </authorList>
    </citation>
    <scope>NUCLEOTIDE SEQUENCE</scope>
    <source>
        <strain evidence="3">0435-53</strain>
    </source>
</reference>
<reference evidence="4 6" key="1">
    <citation type="submission" date="2019-06" db="EMBL/GenBank/DDBJ databases">
        <title>Complete genome sequence of Haemophilus parasuis HPS412.</title>
        <authorList>
            <person name="Yang S."/>
            <person name="Huang C."/>
        </authorList>
    </citation>
    <scope>NUCLEOTIDE SEQUENCE [LARGE SCALE GENOMIC DNA]</scope>
    <source>
        <strain evidence="4 6">HPS412</strain>
    </source>
</reference>
<reference evidence="5" key="3">
    <citation type="submission" date="2023-04" db="EMBL/GenBank/DDBJ databases">
        <title>Molecular characterization of the Integrative and Conjugative elements harboring multidrug-resistance gene from Glaesserella (Haemophilus) parasuis.</title>
        <authorList>
            <person name="Che Y."/>
            <person name="Zhou L."/>
        </authorList>
    </citation>
    <scope>NUCLEOTIDE SEQUENCE</scope>
    <source>
        <strain evidence="5">Z44</strain>
    </source>
</reference>
<dbReference type="Proteomes" id="UP001148834">
    <property type="component" value="Unassembled WGS sequence"/>
</dbReference>
<evidence type="ECO:0000313" key="5">
    <source>
        <dbReference type="EMBL" id="WGE09211.1"/>
    </source>
</evidence>
<dbReference type="RefSeq" id="WP_005714478.1">
    <property type="nucleotide sequence ID" value="NZ_CBCRUP010000013.1"/>
</dbReference>
<accession>A0A084F199</accession>
<dbReference type="InterPro" id="IPR001387">
    <property type="entry name" value="Cro/C1-type_HTH"/>
</dbReference>
<dbReference type="OrthoDB" id="9793869at2"/>
<dbReference type="EMBL" id="JAODIR010000066">
    <property type="protein sequence ID" value="MDD2168863.1"/>
    <property type="molecule type" value="Genomic_DNA"/>
</dbReference>
<keyword evidence="1" id="KW-0238">DNA-binding</keyword>